<comment type="caution">
    <text evidence="5">The sequence shown here is derived from an EMBL/GenBank/DDBJ whole genome shotgun (WGS) entry which is preliminary data.</text>
</comment>
<gene>
    <name evidence="5" type="ORF">AAG570_014006</name>
</gene>
<dbReference type="Pfam" id="PF12796">
    <property type="entry name" value="Ank_2"/>
    <property type="match status" value="5"/>
</dbReference>
<dbReference type="SMART" id="SM00248">
    <property type="entry name" value="ANK"/>
    <property type="match status" value="17"/>
</dbReference>
<dbReference type="PANTHER" id="PTHR24198">
    <property type="entry name" value="ANKYRIN REPEAT AND PROTEIN KINASE DOMAIN-CONTAINING PROTEIN"/>
    <property type="match status" value="1"/>
</dbReference>
<dbReference type="Gene3D" id="1.25.40.20">
    <property type="entry name" value="Ankyrin repeat-containing domain"/>
    <property type="match status" value="4"/>
</dbReference>
<keyword evidence="6" id="KW-1185">Reference proteome</keyword>
<feature type="repeat" description="ANK" evidence="3">
    <location>
        <begin position="644"/>
        <end position="676"/>
    </location>
</feature>
<dbReference type="Proteomes" id="UP001558652">
    <property type="component" value="Unassembled WGS sequence"/>
</dbReference>
<evidence type="ECO:0000256" key="2">
    <source>
        <dbReference type="ARBA" id="ARBA00023043"/>
    </source>
</evidence>
<feature type="chain" id="PRO_5044867725" description="Phosphocholine transferase AnkX" evidence="4">
    <location>
        <begin position="22"/>
        <end position="881"/>
    </location>
</feature>
<keyword evidence="1" id="KW-0677">Repeat</keyword>
<feature type="repeat" description="ANK" evidence="3">
    <location>
        <begin position="120"/>
        <end position="153"/>
    </location>
</feature>
<evidence type="ECO:0000256" key="3">
    <source>
        <dbReference type="PROSITE-ProRule" id="PRU00023"/>
    </source>
</evidence>
<keyword evidence="2 3" id="KW-0040">ANK repeat</keyword>
<feature type="repeat" description="ANK" evidence="3">
    <location>
        <begin position="344"/>
        <end position="376"/>
    </location>
</feature>
<sequence length="881" mass="94962">MRCYRLLLLCLPLFLFTAAAAAEDNDVDSLFCMNGEQGLKRALKKGLDPNMERWGEPPLAHCLWENNDWAVPLLLAAGASVHIEENPGGSLLHRAAPWANATTLAQLIKAGTPVSLENNAGQTALFIAAEKNPHVDALRILLDSGADLHKKDVDGVTPLLLAASNKNPAVFAFLLEKGGDLSTVTRQGKNILFFAAGNTALVEKLLADGITPFTVQALPSKDKEIDERTALDRAAGLGNWDAVRLLAKAKDTATRIPASFQYKDPQAKKRLLELLQLGADPNAVDLEGAWQIEEEDEEDEDAASERDGLYYAAPLMRVASFGQDAELVRILFDAGANIEDRDEAGQTPLFYACSNPDSRMLQAFLQAGAYPAAQDDEGERPLDCVVRSLLFMDKLPESSVREKVEMLLAGGADINAQDNAGRSVLFKLVPRSYYSSRQASKEFIQFLFGCGANVHQADNNQVPPIFWVACYADAATVDVFLEAGADVTARDAEGQDIFFWAASNRSAAGRVLAKLLAAEFFPDGADRFGRTPVMYLGAYSQDTSALPILMQVGASMEATDNAGMTPLMWAYGNRFSKEMISSFLAHAKYVSQRDKAGRTVLHHAVGGQSDLELINVLIKRIEALPSDLSDVRMPDWGVEARDKKGRTPLMYAAIGSRSQVAEVLLKKGAAVNAVDAQGWTALHHWASGGASSFVLNVLFDHGADSQAVTSANETALHVLGRFIEQPPTITMPSFSARGRKPPANKYVPYKHLNVVVDKLLEKGTPVDVKDSNGRTALMHFAANDFSESAVKLLLQAGASVHTVDKNGMTPLLYAASNKNANDALTAILVAGANPLATDNNGNSALHHAVMSLRLEGKLEVLLGTGVPVNAKNKQGKTAHDL</sequence>
<name>A0ABD0XU61_9HEMI</name>
<keyword evidence="4" id="KW-0732">Signal</keyword>
<feature type="repeat" description="ANK" evidence="3">
    <location>
        <begin position="840"/>
        <end position="873"/>
    </location>
</feature>
<proteinExistence type="predicted"/>
<reference evidence="5 6" key="1">
    <citation type="submission" date="2024-07" db="EMBL/GenBank/DDBJ databases">
        <title>Chromosome-level genome assembly of the water stick insect Ranatra chinensis (Heteroptera: Nepidae).</title>
        <authorList>
            <person name="Liu X."/>
        </authorList>
    </citation>
    <scope>NUCLEOTIDE SEQUENCE [LARGE SCALE GENOMIC DNA]</scope>
    <source>
        <strain evidence="5">Cailab_2021Rc</strain>
        <tissue evidence="5">Muscle</tissue>
    </source>
</reference>
<evidence type="ECO:0008006" key="7">
    <source>
        <dbReference type="Google" id="ProtNLM"/>
    </source>
</evidence>
<feature type="repeat" description="ANK" evidence="3">
    <location>
        <begin position="806"/>
        <end position="839"/>
    </location>
</feature>
<dbReference type="PROSITE" id="PS50088">
    <property type="entry name" value="ANK_REPEAT"/>
    <property type="match status" value="8"/>
</dbReference>
<feature type="repeat" description="ANK" evidence="3">
    <location>
        <begin position="677"/>
        <end position="710"/>
    </location>
</feature>
<dbReference type="PANTHER" id="PTHR24198:SF165">
    <property type="entry name" value="ANKYRIN REPEAT-CONTAINING PROTEIN-RELATED"/>
    <property type="match status" value="1"/>
</dbReference>
<accession>A0ABD0XU61</accession>
<dbReference type="AlphaFoldDB" id="A0ABD0XU61"/>
<evidence type="ECO:0000256" key="4">
    <source>
        <dbReference type="SAM" id="SignalP"/>
    </source>
</evidence>
<dbReference type="InterPro" id="IPR002110">
    <property type="entry name" value="Ankyrin_rpt"/>
</dbReference>
<feature type="signal peptide" evidence="4">
    <location>
        <begin position="1"/>
        <end position="21"/>
    </location>
</feature>
<dbReference type="InterPro" id="IPR036770">
    <property type="entry name" value="Ankyrin_rpt-contain_sf"/>
</dbReference>
<feature type="repeat" description="ANK" evidence="3">
    <location>
        <begin position="772"/>
        <end position="805"/>
    </location>
</feature>
<feature type="non-terminal residue" evidence="5">
    <location>
        <position position="881"/>
    </location>
</feature>
<dbReference type="EMBL" id="JBFDAA010000039">
    <property type="protein sequence ID" value="KAL1110010.1"/>
    <property type="molecule type" value="Genomic_DNA"/>
</dbReference>
<evidence type="ECO:0000256" key="1">
    <source>
        <dbReference type="ARBA" id="ARBA00022737"/>
    </source>
</evidence>
<evidence type="ECO:0000313" key="6">
    <source>
        <dbReference type="Proteomes" id="UP001558652"/>
    </source>
</evidence>
<dbReference type="SUPFAM" id="SSF48403">
    <property type="entry name" value="Ankyrin repeat"/>
    <property type="match status" value="3"/>
</dbReference>
<dbReference type="PROSITE" id="PS50297">
    <property type="entry name" value="ANK_REP_REGION"/>
    <property type="match status" value="6"/>
</dbReference>
<organism evidence="5 6">
    <name type="scientific">Ranatra chinensis</name>
    <dbReference type="NCBI Taxonomy" id="642074"/>
    <lineage>
        <taxon>Eukaryota</taxon>
        <taxon>Metazoa</taxon>
        <taxon>Ecdysozoa</taxon>
        <taxon>Arthropoda</taxon>
        <taxon>Hexapoda</taxon>
        <taxon>Insecta</taxon>
        <taxon>Pterygota</taxon>
        <taxon>Neoptera</taxon>
        <taxon>Paraneoptera</taxon>
        <taxon>Hemiptera</taxon>
        <taxon>Heteroptera</taxon>
        <taxon>Panheteroptera</taxon>
        <taxon>Nepomorpha</taxon>
        <taxon>Nepidae</taxon>
        <taxon>Ranatrinae</taxon>
        <taxon>Ranatra</taxon>
    </lineage>
</organism>
<feature type="repeat" description="ANK" evidence="3">
    <location>
        <begin position="154"/>
        <end position="186"/>
    </location>
</feature>
<protein>
    <recommendedName>
        <fullName evidence="7">Phosphocholine transferase AnkX</fullName>
    </recommendedName>
</protein>
<evidence type="ECO:0000313" key="5">
    <source>
        <dbReference type="EMBL" id="KAL1110010.1"/>
    </source>
</evidence>